<keyword evidence="1" id="KW-1133">Transmembrane helix</keyword>
<evidence type="ECO:0000313" key="3">
    <source>
        <dbReference type="EMBL" id="SEE46308.1"/>
    </source>
</evidence>
<evidence type="ECO:0008006" key="5">
    <source>
        <dbReference type="Google" id="ProtNLM"/>
    </source>
</evidence>
<sequence>MNELQFNKTTIFRCLLFFSMAFSAQLTAQEVSATLDTASMRIGEQIRYSISVETDSTDLVVFPEGQTFSPLEMVEFFAADTSRVQDRFRLIKEYALTQWDSGSYTIPRQRVNINDNIYYTDSLLVEVGTVVVDTTKQKMYPIKPSVEVPSGFSVPEWAWWVLAVLLLGLLGAYLFFRRRKKKAEAAKKLPPYEQAIFELQQLDNSHLLEKREIKEYYSQLSAAVRRYLDGEVFDHAMESTTGELILYLEHERQTGHLNLSDETIKRLKTILERADLAKFANSRPDVITAKEDRSSVESVINDTKASIPQPSEEDLLKDQQYRERLERKKKVRKIVIGVIVFVLIFSGATAYIISTQGFDYFRDTYLGNESKELLEGEWIRSEYGSPAVTVTTPEVLVRVVNDSTARAAGKETFRAGSVEGNLYVDLNTRPAGQDFKLESAVEEVYAYLEKRGARNIITKQEEIATLNGAKGLKIFGTMGMEMEDSDKILQKEYAILNFGEGGGYQQIVVIYNEGDSFAEEISERITASVELRNAEN</sequence>
<evidence type="ECO:0000256" key="2">
    <source>
        <dbReference type="SAM" id="SignalP"/>
    </source>
</evidence>
<keyword evidence="1" id="KW-0472">Membrane</keyword>
<organism evidence="3 4">
    <name type="scientific">Salinimicrobium catena</name>
    <dbReference type="NCBI Taxonomy" id="390640"/>
    <lineage>
        <taxon>Bacteria</taxon>
        <taxon>Pseudomonadati</taxon>
        <taxon>Bacteroidota</taxon>
        <taxon>Flavobacteriia</taxon>
        <taxon>Flavobacteriales</taxon>
        <taxon>Flavobacteriaceae</taxon>
        <taxon>Salinimicrobium</taxon>
    </lineage>
</organism>
<accession>A0A1H5J3W1</accession>
<dbReference type="EMBL" id="FNUG01000001">
    <property type="protein sequence ID" value="SEE46308.1"/>
    <property type="molecule type" value="Genomic_DNA"/>
</dbReference>
<dbReference type="Pfam" id="PF14316">
    <property type="entry name" value="DUF4381"/>
    <property type="match status" value="1"/>
</dbReference>
<gene>
    <name evidence="3" type="ORF">SAMN04488034_101595</name>
</gene>
<feature type="transmembrane region" description="Helical" evidence="1">
    <location>
        <begin position="157"/>
        <end position="176"/>
    </location>
</feature>
<evidence type="ECO:0000313" key="4">
    <source>
        <dbReference type="Proteomes" id="UP000199448"/>
    </source>
</evidence>
<feature type="chain" id="PRO_5011662465" description="DUF4381 domain-containing protein" evidence="2">
    <location>
        <begin position="29"/>
        <end position="536"/>
    </location>
</feature>
<dbReference type="RefSeq" id="WP_093111546.1">
    <property type="nucleotide sequence ID" value="NZ_FNGG01000001.1"/>
</dbReference>
<name>A0A1H5J3W1_9FLAO</name>
<dbReference type="STRING" id="390640.SAMN04488034_101595"/>
<dbReference type="AlphaFoldDB" id="A0A1H5J3W1"/>
<keyword evidence="2" id="KW-0732">Signal</keyword>
<feature type="transmembrane region" description="Helical" evidence="1">
    <location>
        <begin position="334"/>
        <end position="353"/>
    </location>
</feature>
<keyword evidence="4" id="KW-1185">Reference proteome</keyword>
<reference evidence="3 4" key="1">
    <citation type="submission" date="2016-10" db="EMBL/GenBank/DDBJ databases">
        <authorList>
            <person name="de Groot N.N."/>
        </authorList>
    </citation>
    <scope>NUCLEOTIDE SEQUENCE [LARGE SCALE GENOMIC DNA]</scope>
    <source>
        <strain evidence="3 4">DSM 23553</strain>
    </source>
</reference>
<evidence type="ECO:0000256" key="1">
    <source>
        <dbReference type="SAM" id="Phobius"/>
    </source>
</evidence>
<dbReference type="InterPro" id="IPR025489">
    <property type="entry name" value="DUF4381"/>
</dbReference>
<protein>
    <recommendedName>
        <fullName evidence="5">DUF4381 domain-containing protein</fullName>
    </recommendedName>
</protein>
<dbReference type="Proteomes" id="UP000199448">
    <property type="component" value="Unassembled WGS sequence"/>
</dbReference>
<proteinExistence type="predicted"/>
<keyword evidence="1" id="KW-0812">Transmembrane</keyword>
<feature type="signal peptide" evidence="2">
    <location>
        <begin position="1"/>
        <end position="28"/>
    </location>
</feature>
<dbReference type="OrthoDB" id="9807384at2"/>